<evidence type="ECO:0000256" key="1">
    <source>
        <dbReference type="SAM" id="MobiDB-lite"/>
    </source>
</evidence>
<dbReference type="AlphaFoldDB" id="A0A6J4UW03"/>
<accession>A0A6J4UW03</accession>
<reference evidence="2" key="1">
    <citation type="submission" date="2020-02" db="EMBL/GenBank/DDBJ databases">
        <authorList>
            <person name="Meier V. D."/>
        </authorList>
    </citation>
    <scope>NUCLEOTIDE SEQUENCE</scope>
    <source>
        <strain evidence="2">AVDCRST_MAG49</strain>
    </source>
</reference>
<feature type="compositionally biased region" description="Basic residues" evidence="1">
    <location>
        <begin position="28"/>
        <end position="39"/>
    </location>
</feature>
<evidence type="ECO:0000313" key="2">
    <source>
        <dbReference type="EMBL" id="CAA9558250.1"/>
    </source>
</evidence>
<feature type="region of interest" description="Disordered" evidence="1">
    <location>
        <begin position="1"/>
        <end position="49"/>
    </location>
</feature>
<dbReference type="EMBL" id="CADCWG010000153">
    <property type="protein sequence ID" value="CAA9558250.1"/>
    <property type="molecule type" value="Genomic_DNA"/>
</dbReference>
<organism evidence="2">
    <name type="scientific">uncultured Thermomicrobiales bacterium</name>
    <dbReference type="NCBI Taxonomy" id="1645740"/>
    <lineage>
        <taxon>Bacteria</taxon>
        <taxon>Pseudomonadati</taxon>
        <taxon>Thermomicrobiota</taxon>
        <taxon>Thermomicrobia</taxon>
        <taxon>Thermomicrobiales</taxon>
        <taxon>environmental samples</taxon>
    </lineage>
</organism>
<gene>
    <name evidence="2" type="ORF">AVDCRST_MAG49-2176</name>
</gene>
<sequence length="49" mass="5041">MAMATGDVRVRAAHQNPGQADTGPPRPGRARRPGPRRRSGPGGADPEPG</sequence>
<proteinExistence type="predicted"/>
<name>A0A6J4UW03_9BACT</name>
<protein>
    <submittedName>
        <fullName evidence="2">Uncharacterized protein</fullName>
    </submittedName>
</protein>